<evidence type="ECO:0000313" key="2">
    <source>
        <dbReference type="EMBL" id="KAH0921950.1"/>
    </source>
</evidence>
<reference evidence="2 3" key="1">
    <citation type="submission" date="2021-05" db="EMBL/GenBank/DDBJ databases">
        <title>Genome Assembly of Synthetic Allotetraploid Brassica napus Reveals Homoeologous Exchanges between Subgenomes.</title>
        <authorList>
            <person name="Davis J.T."/>
        </authorList>
    </citation>
    <scope>NUCLEOTIDE SEQUENCE [LARGE SCALE GENOMIC DNA]</scope>
    <source>
        <strain evidence="3">cv. Da-Ae</strain>
        <tissue evidence="2">Seedling</tissue>
    </source>
</reference>
<dbReference type="Proteomes" id="UP000824890">
    <property type="component" value="Unassembled WGS sequence"/>
</dbReference>
<feature type="compositionally biased region" description="Basic and acidic residues" evidence="1">
    <location>
        <begin position="38"/>
        <end position="55"/>
    </location>
</feature>
<evidence type="ECO:0000256" key="1">
    <source>
        <dbReference type="SAM" id="MobiDB-lite"/>
    </source>
</evidence>
<feature type="region of interest" description="Disordered" evidence="1">
    <location>
        <begin position="1"/>
        <end position="62"/>
    </location>
</feature>
<organism evidence="2 3">
    <name type="scientific">Brassica napus</name>
    <name type="common">Rape</name>
    <dbReference type="NCBI Taxonomy" id="3708"/>
    <lineage>
        <taxon>Eukaryota</taxon>
        <taxon>Viridiplantae</taxon>
        <taxon>Streptophyta</taxon>
        <taxon>Embryophyta</taxon>
        <taxon>Tracheophyta</taxon>
        <taxon>Spermatophyta</taxon>
        <taxon>Magnoliopsida</taxon>
        <taxon>eudicotyledons</taxon>
        <taxon>Gunneridae</taxon>
        <taxon>Pentapetalae</taxon>
        <taxon>rosids</taxon>
        <taxon>malvids</taxon>
        <taxon>Brassicales</taxon>
        <taxon>Brassicaceae</taxon>
        <taxon>Brassiceae</taxon>
        <taxon>Brassica</taxon>
    </lineage>
</organism>
<evidence type="ECO:0000313" key="3">
    <source>
        <dbReference type="Proteomes" id="UP000824890"/>
    </source>
</evidence>
<sequence>MVAEEANPAEQSQIEQKLEVETESLNKVTAPRLHQRRHDRDSVTEERNQRKRDLCSDCDSTS</sequence>
<name>A0ABQ8CXX2_BRANA</name>
<proteinExistence type="predicted"/>
<keyword evidence="3" id="KW-1185">Reference proteome</keyword>
<comment type="caution">
    <text evidence="2">The sequence shown here is derived from an EMBL/GenBank/DDBJ whole genome shotgun (WGS) entry which is preliminary data.</text>
</comment>
<gene>
    <name evidence="2" type="ORF">HID58_021968</name>
</gene>
<accession>A0ABQ8CXX2</accession>
<dbReference type="EMBL" id="JAGKQM010000006">
    <property type="protein sequence ID" value="KAH0921950.1"/>
    <property type="molecule type" value="Genomic_DNA"/>
</dbReference>
<protein>
    <submittedName>
        <fullName evidence="2">Uncharacterized protein</fullName>
    </submittedName>
</protein>